<dbReference type="EMBL" id="MU150336">
    <property type="protein sequence ID" value="KAF9458571.1"/>
    <property type="molecule type" value="Genomic_DNA"/>
</dbReference>
<accession>A0A9P6CAL5</accession>
<protein>
    <submittedName>
        <fullName evidence="1">Uncharacterized protein</fullName>
    </submittedName>
</protein>
<dbReference type="Proteomes" id="UP000807353">
    <property type="component" value="Unassembled WGS sequence"/>
</dbReference>
<comment type="caution">
    <text evidence="1">The sequence shown here is derived from an EMBL/GenBank/DDBJ whole genome shotgun (WGS) entry which is preliminary data.</text>
</comment>
<reference evidence="1" key="1">
    <citation type="submission" date="2020-11" db="EMBL/GenBank/DDBJ databases">
        <authorList>
            <consortium name="DOE Joint Genome Institute"/>
            <person name="Ahrendt S."/>
            <person name="Riley R."/>
            <person name="Andreopoulos W."/>
            <person name="Labutti K."/>
            <person name="Pangilinan J."/>
            <person name="Ruiz-Duenas F.J."/>
            <person name="Barrasa J.M."/>
            <person name="Sanchez-Garcia M."/>
            <person name="Camarero S."/>
            <person name="Miyauchi S."/>
            <person name="Serrano A."/>
            <person name="Linde D."/>
            <person name="Babiker R."/>
            <person name="Drula E."/>
            <person name="Ayuso-Fernandez I."/>
            <person name="Pacheco R."/>
            <person name="Padilla G."/>
            <person name="Ferreira P."/>
            <person name="Barriuso J."/>
            <person name="Kellner H."/>
            <person name="Castanera R."/>
            <person name="Alfaro M."/>
            <person name="Ramirez L."/>
            <person name="Pisabarro A.G."/>
            <person name="Kuo A."/>
            <person name="Tritt A."/>
            <person name="Lipzen A."/>
            <person name="He G."/>
            <person name="Yan M."/>
            <person name="Ng V."/>
            <person name="Cullen D."/>
            <person name="Martin F."/>
            <person name="Rosso M.-N."/>
            <person name="Henrissat B."/>
            <person name="Hibbett D."/>
            <person name="Martinez A.T."/>
            <person name="Grigoriev I.V."/>
        </authorList>
    </citation>
    <scope>NUCLEOTIDE SEQUENCE</scope>
    <source>
        <strain evidence="1">CBS 247.69</strain>
    </source>
</reference>
<organism evidence="1 2">
    <name type="scientific">Collybia nuda</name>
    <dbReference type="NCBI Taxonomy" id="64659"/>
    <lineage>
        <taxon>Eukaryota</taxon>
        <taxon>Fungi</taxon>
        <taxon>Dikarya</taxon>
        <taxon>Basidiomycota</taxon>
        <taxon>Agaricomycotina</taxon>
        <taxon>Agaricomycetes</taxon>
        <taxon>Agaricomycetidae</taxon>
        <taxon>Agaricales</taxon>
        <taxon>Tricholomatineae</taxon>
        <taxon>Clitocybaceae</taxon>
        <taxon>Collybia</taxon>
    </lineage>
</organism>
<name>A0A9P6CAL5_9AGAR</name>
<proteinExistence type="predicted"/>
<sequence length="169" mass="19272">MGQIDEKRTEPTKPQVVGVAKDNIDDLISTTQLGVWEVLTLKGTPLRLRQLRDEFVTGSVQFYELWCEMYRLSPGMLILFTLSKTWSGIEAAVLMHLSSRLLHIIEIGLIRGEVDAHAISMAIVARLSCVVLVAILQWWSEILLSNFQAQVIHHFQVILMRGHYLDLIY</sequence>
<evidence type="ECO:0000313" key="1">
    <source>
        <dbReference type="EMBL" id="KAF9458571.1"/>
    </source>
</evidence>
<gene>
    <name evidence="1" type="ORF">BDZ94DRAFT_83031</name>
</gene>
<evidence type="ECO:0000313" key="2">
    <source>
        <dbReference type="Proteomes" id="UP000807353"/>
    </source>
</evidence>
<keyword evidence="2" id="KW-1185">Reference proteome</keyword>
<dbReference type="AlphaFoldDB" id="A0A9P6CAL5"/>
<dbReference type="OrthoDB" id="2997372at2759"/>